<name>A0A0F9FKF1_9ZZZZ</name>
<dbReference type="AlphaFoldDB" id="A0A0F9FKF1"/>
<accession>A0A0F9FKF1</accession>
<dbReference type="EMBL" id="LAZR01032207">
    <property type="protein sequence ID" value="KKL51557.1"/>
    <property type="molecule type" value="Genomic_DNA"/>
</dbReference>
<comment type="caution">
    <text evidence="1">The sequence shown here is derived from an EMBL/GenBank/DDBJ whole genome shotgun (WGS) entry which is preliminary data.</text>
</comment>
<protein>
    <submittedName>
        <fullName evidence="1">Uncharacterized protein</fullName>
    </submittedName>
</protein>
<gene>
    <name evidence="1" type="ORF">LCGC14_2294280</name>
</gene>
<sequence>MAVLQNIQTGQVTLSGTSVDATPSSYTPAQSILIFSYRGGSNNAARGSVKGLKVNGTTLRWLRNSSGGTAPIIEWQLMEFDADVSVEDISITYTATNNTETATISAVTLARAFIVPGGHQTVGGTALGDDDHTKWQYNSTTEIQIDRATNRNLAHSVEGQIVDFIGCSVQELDHTVSSGQTTTDTISSVTVGDTLIFASNTMSNVASGALFDRSSWRHRLQDATTVEFLREIGNGAVFNWTHYVIEFSDGTTLQQGLHTLANSDASDPITLSALVIAESTACLGTGRQWACSHGSNDNNDDDTRDAFLTSVLTATTTMTVTRDTQTGKCELYFQVPEWNVTAAAANDEEFAATSPSFSQPVLDKDEVVPY</sequence>
<reference evidence="1" key="1">
    <citation type="journal article" date="2015" name="Nature">
        <title>Complex archaea that bridge the gap between prokaryotes and eukaryotes.</title>
        <authorList>
            <person name="Spang A."/>
            <person name="Saw J.H."/>
            <person name="Jorgensen S.L."/>
            <person name="Zaremba-Niedzwiedzka K."/>
            <person name="Martijn J."/>
            <person name="Lind A.E."/>
            <person name="van Eijk R."/>
            <person name="Schleper C."/>
            <person name="Guy L."/>
            <person name="Ettema T.J."/>
        </authorList>
    </citation>
    <scope>NUCLEOTIDE SEQUENCE</scope>
</reference>
<evidence type="ECO:0000313" key="1">
    <source>
        <dbReference type="EMBL" id="KKL51557.1"/>
    </source>
</evidence>
<organism evidence="1">
    <name type="scientific">marine sediment metagenome</name>
    <dbReference type="NCBI Taxonomy" id="412755"/>
    <lineage>
        <taxon>unclassified sequences</taxon>
        <taxon>metagenomes</taxon>
        <taxon>ecological metagenomes</taxon>
    </lineage>
</organism>
<proteinExistence type="predicted"/>